<dbReference type="Gene3D" id="2.30.38.10">
    <property type="entry name" value="Luciferase, Domain 3"/>
    <property type="match status" value="2"/>
</dbReference>
<dbReference type="InterPro" id="IPR023213">
    <property type="entry name" value="CAT-like_dom_sf"/>
</dbReference>
<feature type="region of interest" description="Disordered" evidence="5">
    <location>
        <begin position="2093"/>
        <end position="2114"/>
    </location>
</feature>
<dbReference type="EMBL" id="BMVW01000009">
    <property type="protein sequence ID" value="GGZ21239.1"/>
    <property type="molecule type" value="Genomic_DNA"/>
</dbReference>
<dbReference type="GO" id="GO:0031177">
    <property type="term" value="F:phosphopantetheine binding"/>
    <property type="evidence" value="ECO:0007669"/>
    <property type="project" value="InterPro"/>
</dbReference>
<evidence type="ECO:0000256" key="5">
    <source>
        <dbReference type="SAM" id="MobiDB-lite"/>
    </source>
</evidence>
<reference evidence="7" key="1">
    <citation type="journal article" date="2014" name="Int. J. Syst. Evol. Microbiol.">
        <title>Complete genome sequence of Corynebacterium casei LMG S-19264T (=DSM 44701T), isolated from a smear-ripened cheese.</title>
        <authorList>
            <consortium name="US DOE Joint Genome Institute (JGI-PGF)"/>
            <person name="Walter F."/>
            <person name="Albersmeier A."/>
            <person name="Kalinowski J."/>
            <person name="Ruckert C."/>
        </authorList>
    </citation>
    <scope>NUCLEOTIDE SEQUENCE</scope>
    <source>
        <strain evidence="7">JCM 4815</strain>
    </source>
</reference>
<dbReference type="CDD" id="cd12117">
    <property type="entry name" value="A_NRPS_Srf_like"/>
    <property type="match status" value="1"/>
</dbReference>
<dbReference type="SUPFAM" id="SSF47336">
    <property type="entry name" value="ACP-like"/>
    <property type="match status" value="2"/>
</dbReference>
<dbReference type="Gene3D" id="1.10.1200.10">
    <property type="entry name" value="ACP-like"/>
    <property type="match status" value="2"/>
</dbReference>
<dbReference type="FunFam" id="1.10.1200.10:FF:000016">
    <property type="entry name" value="Non-ribosomal peptide synthase"/>
    <property type="match status" value="2"/>
</dbReference>
<dbReference type="InterPro" id="IPR001242">
    <property type="entry name" value="Condensation_dom"/>
</dbReference>
<comment type="cofactor">
    <cofactor evidence="1">
        <name>pantetheine 4'-phosphate</name>
        <dbReference type="ChEBI" id="CHEBI:47942"/>
    </cofactor>
</comment>
<comment type="caution">
    <text evidence="7">The sequence shown here is derived from an EMBL/GenBank/DDBJ whole genome shotgun (WGS) entry which is preliminary data.</text>
</comment>
<accession>A0A918PU24</accession>
<dbReference type="Pfam" id="PF00668">
    <property type="entry name" value="Condensation"/>
    <property type="match status" value="2"/>
</dbReference>
<dbReference type="GO" id="GO:0017000">
    <property type="term" value="P:antibiotic biosynthetic process"/>
    <property type="evidence" value="ECO:0007669"/>
    <property type="project" value="UniProtKB-ARBA"/>
</dbReference>
<keyword evidence="4" id="KW-0597">Phosphoprotein</keyword>
<comment type="similarity">
    <text evidence="2">Belongs to the ATP-dependent AMP-binding enzyme family.</text>
</comment>
<dbReference type="FunFam" id="3.30.300.30:FF:000010">
    <property type="entry name" value="Enterobactin synthetase component F"/>
    <property type="match status" value="2"/>
</dbReference>
<proteinExistence type="inferred from homology"/>
<feature type="domain" description="Carrier" evidence="6">
    <location>
        <begin position="507"/>
        <end position="582"/>
    </location>
</feature>
<dbReference type="NCBIfam" id="NF003417">
    <property type="entry name" value="PRK04813.1"/>
    <property type="match status" value="3"/>
</dbReference>
<dbReference type="PANTHER" id="PTHR45527:SF1">
    <property type="entry name" value="FATTY ACID SYNTHASE"/>
    <property type="match status" value="1"/>
</dbReference>
<dbReference type="PROSITE" id="PS00455">
    <property type="entry name" value="AMP_BINDING"/>
    <property type="match status" value="2"/>
</dbReference>
<evidence type="ECO:0000256" key="3">
    <source>
        <dbReference type="ARBA" id="ARBA00022450"/>
    </source>
</evidence>
<keyword evidence="8" id="KW-1185">Reference proteome</keyword>
<dbReference type="Pfam" id="PF00550">
    <property type="entry name" value="PP-binding"/>
    <property type="match status" value="2"/>
</dbReference>
<dbReference type="Pfam" id="PF13193">
    <property type="entry name" value="AMP-binding_C"/>
    <property type="match status" value="3"/>
</dbReference>
<dbReference type="GO" id="GO:0005829">
    <property type="term" value="C:cytosol"/>
    <property type="evidence" value="ECO:0007669"/>
    <property type="project" value="TreeGrafter"/>
</dbReference>
<dbReference type="SMART" id="SM00823">
    <property type="entry name" value="PKS_PP"/>
    <property type="match status" value="2"/>
</dbReference>
<organism evidence="7 8">
    <name type="scientific">Streptomyces poonensis</name>
    <dbReference type="NCBI Taxonomy" id="68255"/>
    <lineage>
        <taxon>Bacteria</taxon>
        <taxon>Bacillati</taxon>
        <taxon>Actinomycetota</taxon>
        <taxon>Actinomycetes</taxon>
        <taxon>Kitasatosporales</taxon>
        <taxon>Streptomycetaceae</taxon>
        <taxon>Streptomyces</taxon>
    </lineage>
</organism>
<feature type="domain" description="Carrier" evidence="6">
    <location>
        <begin position="1559"/>
        <end position="1634"/>
    </location>
</feature>
<dbReference type="SUPFAM" id="SSF52777">
    <property type="entry name" value="CoA-dependent acyltransferases"/>
    <property type="match status" value="4"/>
</dbReference>
<dbReference type="FunFam" id="3.40.50.980:FF:000001">
    <property type="entry name" value="Non-ribosomal peptide synthetase"/>
    <property type="match status" value="2"/>
</dbReference>
<dbReference type="GO" id="GO:0043041">
    <property type="term" value="P:amino acid activation for nonribosomal peptide biosynthetic process"/>
    <property type="evidence" value="ECO:0007669"/>
    <property type="project" value="TreeGrafter"/>
</dbReference>
<gene>
    <name evidence="7" type="ORF">GCM10010365_47020</name>
</gene>
<protein>
    <recommendedName>
        <fullName evidence="6">Carrier domain-containing protein</fullName>
    </recommendedName>
</protein>
<dbReference type="InterPro" id="IPR020806">
    <property type="entry name" value="PKS_PP-bd"/>
</dbReference>
<dbReference type="Pfam" id="PF00501">
    <property type="entry name" value="AMP-binding"/>
    <property type="match status" value="2"/>
</dbReference>
<dbReference type="SUPFAM" id="SSF56801">
    <property type="entry name" value="Acetyl-CoA synthetase-like"/>
    <property type="match status" value="3"/>
</dbReference>
<dbReference type="InterPro" id="IPR010071">
    <property type="entry name" value="AA_adenyl_dom"/>
</dbReference>
<dbReference type="PANTHER" id="PTHR45527">
    <property type="entry name" value="NONRIBOSOMAL PEPTIDE SYNTHETASE"/>
    <property type="match status" value="1"/>
</dbReference>
<evidence type="ECO:0000313" key="8">
    <source>
        <dbReference type="Proteomes" id="UP000622166"/>
    </source>
</evidence>
<sequence>MIVGSVHEAFRGQATKTPDVMAVECAGRGLTYQELDERANRLAHRLIKEGAGPERPVMVLMDRSIELIVGLLAVLKAGSFYVPLHTGLPQKRLQWMAEDCEARILLADTTMRDRWLPRAEVTVLGDRAEEFAGFPGGDPGIRAHADQLAYVMYTSGSTGLPKGVAVTQQNVVDLVNDSMFRQPGAHERVLLTASYAFDPSVHCIWHPLTHGGSVVVAAESDVTVDRLARLFSEQRVTSTTITAGLFRVMAEEHPTCFSGVREIITGGDVIAPAAVRNVLDACRETTVRCAYGPTEATMVASQSAWTASMPVPAQMPIGGLVDGMRGYVLDDRLRVVAAGEAGELYLAGDGLARGYFRRPGLTAERFTADPFGPPGSRMYRTGDMARWNADGLLEFVGRTDGQVKIRGFRVELGEVEAALADQRGLRQAVVTLREVTQGDKRLVAYVVPESPQWVDLDTIRRNLERRLPSYAVPSAFVTIDRLPLTHNNKIDYRALPAPPATVRHTTPPRTAGEESICRLFATVLGLAEVGIDDDFFAYGGDSLSATRLISRIRATLHVDLGVAAVFSAPTPASLAEVVDAAPSSRPALTTGVRPAEVPMSFAQRRLWFLGQFEGSSATYNLPVVYRVTGRLDVVALELALGDVVGRHESLRTVLREVEGRPVQVVLPSGPVTVHRHDCTEDELPAALEELGTYAFDLAAEPPMRVTLLSLDADRWVLVLLLHHSAADGWSQDPLLRDLSEAYRCRTAGAPPAWTELPVQYGDYAQWQSELLGDEDDPTSLISRQLSYWKETLRGLPEQVDLPLDRPRAAIASDVGDQVPLRLAPELHQALVTMARQEGVTVFMALQAALAVLLTRHGAGTDIPIGTPVAGRTDEALDDLVGFFVNTVVLRTDTSGDPIFRELLKRVRATALGAYTHQDVPFERVVEALNPNRSLSSHPLFQTMLVLQNSDVASLRLAGTRTERLPHQTGHVRFDLTFDMSEHVDQGGDAAGIHGHVRYATELFDRASVEALAERLSRVIAAMAAAPDARISSVPLLPDAESVGSVGPVMRPVGSFPALFEAQAARVPGAVAVSCGGEVVPYGVLNSRVNRLARFLVERGVGPERLVAVAVSRSVDLVVSLLAVLKAGGAYVPVDPGYPEERIAGVLADARPVLVLSDSSVCGVLPDGRVPVVLVDRVDVSGFADSDVRDADRSGALSSSHPAYVVFTSGSSGRPKGVVVEHRSLSDYLAWSGGVYGSARGVALVHSSVAFDLTVTGLFTPLTVGGRVHLGELTEEDPGRGRLQEVPCSFMKATPSHLALLEGLPEEFSPSGELLLGGEALSGEALAGWRAAHPDVVVRNVYGPTEATVNCAEFVMAPWDEVSPGPVPVGRPQGNARLYVLDEWLRPVPAGATGELYIAGPGLARGYLGRPGLTGERFVADPFGPAGSRMYRSGDLVRRRTDGNLVFVGRADDQVKVRGFRVELGEVRAVLAGGPGVGQAAVVVREDRPGDRRLVGYVTPAPGGEPDPGALRGHVAGVLPDYMVPSAVVVLDRLPLTPNGKLDHKALPTPNLQGEEAHRSPRDAQEEVLCALFAEVLGLDRVGRDSDFFELGGHSLLAVRLVNRIRTVLGAGASVRTVFEARTPGGIARSLAAASRRGRPVLGRTERPVRLPMSYAQQGFWFQYLLEGPSVTYNQPFAQRITGRLDTAALERALRDVVERHESLRTVLGEAEGHLVQVVLPDGPVPLHRHTSDEEALPQVLRSIGSHPFDLSADPPFRASLVSLGENDHVLMLLTHHSAGDGWSRAPLLRDLAAAYGARLAGQPPRWNPLPVQYADYALWQQQLLGADDDESSVRVTQLEFWRKSLAGLPAELALPTDRPRPAVASYRGGSLTVVLDAVVHEGLVGLARRSGASLLMVVQAALAVVLTGLGVGTDVPVGTPVAGRSDEALDDLVGCFVNTVVLRTDTSGNPGFLDLLSRVRESNLAAYGNQDVPFERVVEALNPPRDAARHPLFQVMLQVGADEGAELVLPGATVERLSTSLETEKFDLNLNVRADAGEEGRRGPLRIHVRYATDIFDRALVESMVERLSRVLVQAVADPAVRIQDLGVLTGAESAGSVADPSGPAGARMHRSGDLVRRRADDQVKVRGFRVELGEVRAVLAGGPGVGQAAVVVREDRPGDRRLVGYVTPAPGGEPDPGALRRHVAGVLPDYMVPSAVVVLDRLPLTHLLHRHLDGRGVPAAGPARRRRVAP</sequence>
<dbReference type="FunFam" id="2.30.38.10:FF:000001">
    <property type="entry name" value="Non-ribosomal peptide synthetase PvdI"/>
    <property type="match status" value="2"/>
</dbReference>
<name>A0A918PU24_9ACTN</name>
<dbReference type="Gene3D" id="3.40.50.980">
    <property type="match status" value="4"/>
</dbReference>
<dbReference type="CDD" id="cd05930">
    <property type="entry name" value="A_NRPS"/>
    <property type="match status" value="1"/>
</dbReference>
<evidence type="ECO:0000313" key="7">
    <source>
        <dbReference type="EMBL" id="GGZ21239.1"/>
    </source>
</evidence>
<dbReference type="GO" id="GO:0003824">
    <property type="term" value="F:catalytic activity"/>
    <property type="evidence" value="ECO:0007669"/>
    <property type="project" value="InterPro"/>
</dbReference>
<dbReference type="Gene3D" id="3.30.300.30">
    <property type="match status" value="3"/>
</dbReference>
<dbReference type="InterPro" id="IPR045851">
    <property type="entry name" value="AMP-bd_C_sf"/>
</dbReference>
<dbReference type="CDD" id="cd19540">
    <property type="entry name" value="LCL_NRPS-like"/>
    <property type="match status" value="2"/>
</dbReference>
<dbReference type="InterPro" id="IPR009081">
    <property type="entry name" value="PP-bd_ACP"/>
</dbReference>
<dbReference type="Proteomes" id="UP000622166">
    <property type="component" value="Unassembled WGS sequence"/>
</dbReference>
<evidence type="ECO:0000256" key="4">
    <source>
        <dbReference type="ARBA" id="ARBA00022553"/>
    </source>
</evidence>
<evidence type="ECO:0000256" key="1">
    <source>
        <dbReference type="ARBA" id="ARBA00001957"/>
    </source>
</evidence>
<dbReference type="InterPro" id="IPR000873">
    <property type="entry name" value="AMP-dep_synth/lig_dom"/>
</dbReference>
<dbReference type="RefSeq" id="WP_189862137.1">
    <property type="nucleotide sequence ID" value="NZ_BMVW01000009.1"/>
</dbReference>
<dbReference type="GO" id="GO:0072330">
    <property type="term" value="P:monocarboxylic acid biosynthetic process"/>
    <property type="evidence" value="ECO:0007669"/>
    <property type="project" value="UniProtKB-ARBA"/>
</dbReference>
<dbReference type="GO" id="GO:0044550">
    <property type="term" value="P:secondary metabolite biosynthetic process"/>
    <property type="evidence" value="ECO:0007669"/>
    <property type="project" value="TreeGrafter"/>
</dbReference>
<keyword evidence="3" id="KW-0596">Phosphopantetheine</keyword>
<dbReference type="InterPro" id="IPR025110">
    <property type="entry name" value="AMP-bd_C"/>
</dbReference>
<reference evidence="7" key="2">
    <citation type="submission" date="2020-09" db="EMBL/GenBank/DDBJ databases">
        <authorList>
            <person name="Sun Q."/>
            <person name="Ohkuma M."/>
        </authorList>
    </citation>
    <scope>NUCLEOTIDE SEQUENCE</scope>
    <source>
        <strain evidence="7">JCM 4815</strain>
    </source>
</reference>
<dbReference type="PROSITE" id="PS50075">
    <property type="entry name" value="CARRIER"/>
    <property type="match status" value="2"/>
</dbReference>
<dbReference type="Gene3D" id="3.30.559.10">
    <property type="entry name" value="Chloramphenicol acetyltransferase-like domain"/>
    <property type="match status" value="2"/>
</dbReference>
<evidence type="ECO:0000259" key="6">
    <source>
        <dbReference type="PROSITE" id="PS50075"/>
    </source>
</evidence>
<dbReference type="NCBIfam" id="TIGR01733">
    <property type="entry name" value="AA-adenyl-dom"/>
    <property type="match status" value="2"/>
</dbReference>
<dbReference type="GO" id="GO:0008610">
    <property type="term" value="P:lipid biosynthetic process"/>
    <property type="evidence" value="ECO:0007669"/>
    <property type="project" value="UniProtKB-ARBA"/>
</dbReference>
<dbReference type="InterPro" id="IPR036736">
    <property type="entry name" value="ACP-like_sf"/>
</dbReference>
<dbReference type="Gene3D" id="3.30.559.30">
    <property type="entry name" value="Nonribosomal peptide synthetase, condensation domain"/>
    <property type="match status" value="2"/>
</dbReference>
<dbReference type="InterPro" id="IPR020845">
    <property type="entry name" value="AMP-binding_CS"/>
</dbReference>
<dbReference type="PROSITE" id="PS00012">
    <property type="entry name" value="PHOSPHOPANTETHEINE"/>
    <property type="match status" value="2"/>
</dbReference>
<evidence type="ECO:0000256" key="2">
    <source>
        <dbReference type="ARBA" id="ARBA00006432"/>
    </source>
</evidence>
<dbReference type="InterPro" id="IPR006162">
    <property type="entry name" value="Ppantetheine_attach_site"/>
</dbReference>
<dbReference type="FunFam" id="3.30.559.30:FF:000001">
    <property type="entry name" value="Non-ribosomal peptide synthetase"/>
    <property type="match status" value="1"/>
</dbReference>